<evidence type="ECO:0000259" key="5">
    <source>
        <dbReference type="PROSITE" id="PS51716"/>
    </source>
</evidence>
<dbReference type="InterPro" id="IPR030385">
    <property type="entry name" value="G_IRG_dom"/>
</dbReference>
<accession>A0A673ZFG7</accession>
<dbReference type="SUPFAM" id="SSF52540">
    <property type="entry name" value="P-loop containing nucleoside triphosphate hydrolases"/>
    <property type="match status" value="1"/>
</dbReference>
<dbReference type="Ensembl" id="ENSSTUT00000047398.1">
    <property type="protein sequence ID" value="ENSSTUP00000045420.1"/>
    <property type="gene ID" value="ENSSTUG00000019124.1"/>
</dbReference>
<evidence type="ECO:0000256" key="1">
    <source>
        <dbReference type="ARBA" id="ARBA00005429"/>
    </source>
</evidence>
<evidence type="ECO:0000256" key="3">
    <source>
        <dbReference type="ARBA" id="ARBA00022801"/>
    </source>
</evidence>
<dbReference type="Proteomes" id="UP000472277">
    <property type="component" value="Chromosome 37"/>
</dbReference>
<evidence type="ECO:0000313" key="7">
    <source>
        <dbReference type="Proteomes" id="UP000472277"/>
    </source>
</evidence>
<evidence type="ECO:0000256" key="4">
    <source>
        <dbReference type="ARBA" id="ARBA00023134"/>
    </source>
</evidence>
<dbReference type="GO" id="GO:0016787">
    <property type="term" value="F:hydrolase activity"/>
    <property type="evidence" value="ECO:0007669"/>
    <property type="project" value="UniProtKB-KW"/>
</dbReference>
<comment type="similarity">
    <text evidence="1">Belongs to the TRAFAC class dynamin-like GTPase superfamily. IRG family.</text>
</comment>
<keyword evidence="3" id="KW-0378">Hydrolase</keyword>
<dbReference type="PANTHER" id="PTHR32341">
    <property type="entry name" value="INTERFERON-INDUCIBLE GTPASE"/>
    <property type="match status" value="1"/>
</dbReference>
<evidence type="ECO:0000313" key="6">
    <source>
        <dbReference type="Ensembl" id="ENSSTUP00000045420.1"/>
    </source>
</evidence>
<dbReference type="Gene3D" id="3.40.50.300">
    <property type="entry name" value="P-loop containing nucleotide triphosphate hydrolases"/>
    <property type="match status" value="1"/>
</dbReference>
<name>A0A673ZFG7_SALTR</name>
<evidence type="ECO:0000256" key="2">
    <source>
        <dbReference type="ARBA" id="ARBA00022741"/>
    </source>
</evidence>
<dbReference type="GeneTree" id="ENSGT01000000220514"/>
<reference evidence="6" key="2">
    <citation type="submission" date="2025-09" db="UniProtKB">
        <authorList>
            <consortium name="Ensembl"/>
        </authorList>
    </citation>
    <scope>IDENTIFICATION</scope>
</reference>
<dbReference type="PROSITE" id="PS51716">
    <property type="entry name" value="G_IRG"/>
    <property type="match status" value="1"/>
</dbReference>
<dbReference type="InParanoid" id="A0A673ZFG7"/>
<sequence>MEIERKRLAATAGEAEVPEDVKQTLLELREIGATMTPALPELRKKAFCQFMVDHLRLDLGVLGQTGCGSSSLVNSLLGLKNQDERASPTGVTETTMEALGFPHPELPNVWLWDLPGMGRVGDLSLSAQGRMCYLVLSKADLMGEGAVEEVRRWSEEALGRLGLKHTTFLVSALHPGELDFPRLQELLCSALASHRKAALVHYVVELLESEVWGGKDQADPCKLQ</sequence>
<dbReference type="FunCoup" id="A0A673ZFG7">
    <property type="interactions" value="5"/>
</dbReference>
<protein>
    <submittedName>
        <fullName evidence="6">Uncharacterized LOC115177545</fullName>
    </submittedName>
</protein>
<dbReference type="GO" id="GO:0005525">
    <property type="term" value="F:GTP binding"/>
    <property type="evidence" value="ECO:0007669"/>
    <property type="project" value="UniProtKB-KW"/>
</dbReference>
<reference evidence="6" key="1">
    <citation type="submission" date="2025-08" db="UniProtKB">
        <authorList>
            <consortium name="Ensembl"/>
        </authorList>
    </citation>
    <scope>IDENTIFICATION</scope>
</reference>
<keyword evidence="7" id="KW-1185">Reference proteome</keyword>
<gene>
    <name evidence="6" type="primary">zmp:0000000951</name>
</gene>
<proteinExistence type="inferred from homology"/>
<feature type="domain" description="IRG-type G" evidence="5">
    <location>
        <begin position="55"/>
        <end position="224"/>
    </location>
</feature>
<keyword evidence="2" id="KW-0547">Nucleotide-binding</keyword>
<dbReference type="InterPro" id="IPR027417">
    <property type="entry name" value="P-loop_NTPase"/>
</dbReference>
<dbReference type="Pfam" id="PF05049">
    <property type="entry name" value="IIGP"/>
    <property type="match status" value="1"/>
</dbReference>
<dbReference type="InterPro" id="IPR051515">
    <property type="entry name" value="IRG"/>
</dbReference>
<dbReference type="GO" id="GO:0016020">
    <property type="term" value="C:membrane"/>
    <property type="evidence" value="ECO:0007669"/>
    <property type="project" value="InterPro"/>
</dbReference>
<dbReference type="PANTHER" id="PTHR32341:SF10">
    <property type="entry name" value="INTERFERON-INDUCIBLE GTPASE 5"/>
    <property type="match status" value="1"/>
</dbReference>
<keyword evidence="4" id="KW-0342">GTP-binding</keyword>
<organism evidence="6 7">
    <name type="scientific">Salmo trutta</name>
    <name type="common">Brown trout</name>
    <dbReference type="NCBI Taxonomy" id="8032"/>
    <lineage>
        <taxon>Eukaryota</taxon>
        <taxon>Metazoa</taxon>
        <taxon>Chordata</taxon>
        <taxon>Craniata</taxon>
        <taxon>Vertebrata</taxon>
        <taxon>Euteleostomi</taxon>
        <taxon>Actinopterygii</taxon>
        <taxon>Neopterygii</taxon>
        <taxon>Teleostei</taxon>
        <taxon>Protacanthopterygii</taxon>
        <taxon>Salmoniformes</taxon>
        <taxon>Salmonidae</taxon>
        <taxon>Salmoninae</taxon>
        <taxon>Salmo</taxon>
    </lineage>
</organism>
<dbReference type="AlphaFoldDB" id="A0A673ZFG7"/>
<dbReference type="InterPro" id="IPR007743">
    <property type="entry name" value="Immunity-related_GTPase-like"/>
</dbReference>